<feature type="transmembrane region" description="Helical" evidence="6">
    <location>
        <begin position="285"/>
        <end position="307"/>
    </location>
</feature>
<feature type="transmembrane region" description="Helical" evidence="6">
    <location>
        <begin position="100"/>
        <end position="117"/>
    </location>
</feature>
<dbReference type="GeneID" id="17352226"/>
<feature type="transmembrane region" description="Helical" evidence="6">
    <location>
        <begin position="203"/>
        <end position="223"/>
    </location>
</feature>
<evidence type="ECO:0000313" key="8">
    <source>
        <dbReference type="Proteomes" id="UP000008141"/>
    </source>
</evidence>
<comment type="subcellular location">
    <subcellularLocation>
        <location evidence="1">Membrane</location>
        <topology evidence="1">Multi-pass membrane protein</topology>
    </subcellularLocation>
</comment>
<proteinExistence type="inferred from homology"/>
<evidence type="ECO:0000313" key="7">
    <source>
        <dbReference type="EMBL" id="EFN52897.1"/>
    </source>
</evidence>
<evidence type="ECO:0000256" key="3">
    <source>
        <dbReference type="ARBA" id="ARBA00022692"/>
    </source>
</evidence>
<evidence type="ECO:0000256" key="1">
    <source>
        <dbReference type="ARBA" id="ARBA00004141"/>
    </source>
</evidence>
<dbReference type="Proteomes" id="UP000008141">
    <property type="component" value="Unassembled WGS sequence"/>
</dbReference>
<feature type="transmembrane region" description="Helical" evidence="6">
    <location>
        <begin position="129"/>
        <end position="150"/>
    </location>
</feature>
<dbReference type="EMBL" id="GL433854">
    <property type="protein sequence ID" value="EFN52897.1"/>
    <property type="molecule type" value="Genomic_DNA"/>
</dbReference>
<feature type="transmembrane region" description="Helical" evidence="6">
    <location>
        <begin position="319"/>
        <end position="337"/>
    </location>
</feature>
<feature type="non-terminal residue" evidence="7">
    <location>
        <position position="1"/>
    </location>
</feature>
<dbReference type="Pfam" id="PF01554">
    <property type="entry name" value="MatE"/>
    <property type="match status" value="2"/>
</dbReference>
<feature type="transmembrane region" description="Helical" evidence="6">
    <location>
        <begin position="358"/>
        <end position="377"/>
    </location>
</feature>
<dbReference type="GO" id="GO:0042910">
    <property type="term" value="F:xenobiotic transmembrane transporter activity"/>
    <property type="evidence" value="ECO:0007669"/>
    <property type="project" value="InterPro"/>
</dbReference>
<name>E1ZN24_CHLVA</name>
<protein>
    <recommendedName>
        <fullName evidence="6">Protein DETOXIFICATION</fullName>
    </recommendedName>
    <alternativeName>
        <fullName evidence="6">Multidrug and toxic compound extrusion protein</fullName>
    </alternativeName>
</protein>
<dbReference type="InParanoid" id="E1ZN24"/>
<dbReference type="NCBIfam" id="TIGR00797">
    <property type="entry name" value="matE"/>
    <property type="match status" value="1"/>
</dbReference>
<dbReference type="GO" id="GO:1990961">
    <property type="term" value="P:xenobiotic detoxification by transmembrane export across the plasma membrane"/>
    <property type="evidence" value="ECO:0007669"/>
    <property type="project" value="InterPro"/>
</dbReference>
<dbReference type="KEGG" id="cvr:CHLNCDRAFT_26336"/>
<gene>
    <name evidence="7" type="ORF">CHLNCDRAFT_26336</name>
</gene>
<dbReference type="InterPro" id="IPR002528">
    <property type="entry name" value="MATE_fam"/>
</dbReference>
<organism evidence="8">
    <name type="scientific">Chlorella variabilis</name>
    <name type="common">Green alga</name>
    <dbReference type="NCBI Taxonomy" id="554065"/>
    <lineage>
        <taxon>Eukaryota</taxon>
        <taxon>Viridiplantae</taxon>
        <taxon>Chlorophyta</taxon>
        <taxon>core chlorophytes</taxon>
        <taxon>Trebouxiophyceae</taxon>
        <taxon>Chlorellales</taxon>
        <taxon>Chlorellaceae</taxon>
        <taxon>Chlorella clade</taxon>
        <taxon>Chlorella</taxon>
    </lineage>
</organism>
<feature type="transmembrane region" description="Helical" evidence="6">
    <location>
        <begin position="57"/>
        <end position="80"/>
    </location>
</feature>
<keyword evidence="4 6" id="KW-1133">Transmembrane helix</keyword>
<dbReference type="InterPro" id="IPR045069">
    <property type="entry name" value="MATE_euk"/>
</dbReference>
<sequence>INAVGVSFVGRLGSLQLSAAVLAASVFNVTGQCVIMGMCGTIDTLAGQAFGARNFRAVGVVLQRSLLVNLLFGCLIALAWLRSERLFLALGQEAELSAAAARYMALVAPSLPCIGVFEACKRILIVQGIVRPAVVVTLISAALTPLYNWLLIITLGLGLDGAALAVVALQLTSAALLGGYVVVRNMRLGATWDGWSRQALQGWGQYLTLALPSVIMIGCKWWSFESLLLMAGWTATAKRDVAVMGLCSVTNSIIFSLVFGLSIAASVRVSNALGARCPDTARRAILAGFAMTLALLAAFVVLLMTLQDRWVRLLTNVEPVVAATVQLLPIFCVSLLGDNANVALQALLRGAGKQKIGAITNVLSYWVLAIPLAYYLAFPRGMGLQASIPAHASPPPPRILMCQDCGVLLHPLYCCRACGGARPPQTVQWERSCWWWCCGSTTTARRLRRCCAVPRARCASRSCTMSVRRTPAMAA</sequence>
<dbReference type="GO" id="GO:0015297">
    <property type="term" value="F:antiporter activity"/>
    <property type="evidence" value="ECO:0007669"/>
    <property type="project" value="InterPro"/>
</dbReference>
<dbReference type="AlphaFoldDB" id="E1ZN24"/>
<dbReference type="PANTHER" id="PTHR11206">
    <property type="entry name" value="MULTIDRUG RESISTANCE PROTEIN"/>
    <property type="match status" value="1"/>
</dbReference>
<dbReference type="eggNOG" id="KOG1347">
    <property type="taxonomic scope" value="Eukaryota"/>
</dbReference>
<dbReference type="OrthoDB" id="2126698at2759"/>
<dbReference type="RefSeq" id="XP_005844999.1">
    <property type="nucleotide sequence ID" value="XM_005844937.1"/>
</dbReference>
<keyword evidence="5 6" id="KW-0472">Membrane</keyword>
<reference evidence="7 8" key="1">
    <citation type="journal article" date="2010" name="Plant Cell">
        <title>The Chlorella variabilis NC64A genome reveals adaptation to photosymbiosis, coevolution with viruses, and cryptic sex.</title>
        <authorList>
            <person name="Blanc G."/>
            <person name="Duncan G."/>
            <person name="Agarkova I."/>
            <person name="Borodovsky M."/>
            <person name="Gurnon J."/>
            <person name="Kuo A."/>
            <person name="Lindquist E."/>
            <person name="Lucas S."/>
            <person name="Pangilinan J."/>
            <person name="Polle J."/>
            <person name="Salamov A."/>
            <person name="Terry A."/>
            <person name="Yamada T."/>
            <person name="Dunigan D.D."/>
            <person name="Grigoriev I.V."/>
            <person name="Claverie J.M."/>
            <person name="Van Etten J.L."/>
        </authorList>
    </citation>
    <scope>NUCLEOTIDE SEQUENCE [LARGE SCALE GENOMIC DNA]</scope>
    <source>
        <strain evidence="7 8">NC64A</strain>
    </source>
</reference>
<dbReference type="GO" id="GO:0016020">
    <property type="term" value="C:membrane"/>
    <property type="evidence" value="ECO:0007669"/>
    <property type="project" value="UniProtKB-SubCell"/>
</dbReference>
<feature type="transmembrane region" description="Helical" evidence="6">
    <location>
        <begin position="20"/>
        <end position="45"/>
    </location>
</feature>
<feature type="transmembrane region" description="Helical" evidence="6">
    <location>
        <begin position="243"/>
        <end position="264"/>
    </location>
</feature>
<evidence type="ECO:0000256" key="6">
    <source>
        <dbReference type="RuleBase" id="RU004914"/>
    </source>
</evidence>
<keyword evidence="8" id="KW-1185">Reference proteome</keyword>
<evidence type="ECO:0000256" key="4">
    <source>
        <dbReference type="ARBA" id="ARBA00022989"/>
    </source>
</evidence>
<feature type="transmembrane region" description="Helical" evidence="6">
    <location>
        <begin position="162"/>
        <end position="183"/>
    </location>
</feature>
<keyword evidence="3 6" id="KW-0812">Transmembrane</keyword>
<accession>E1ZN24</accession>
<evidence type="ECO:0000256" key="2">
    <source>
        <dbReference type="ARBA" id="ARBA00010199"/>
    </source>
</evidence>
<dbReference type="CDD" id="cd13132">
    <property type="entry name" value="MATE_eukaryotic"/>
    <property type="match status" value="1"/>
</dbReference>
<evidence type="ECO:0000256" key="5">
    <source>
        <dbReference type="ARBA" id="ARBA00023136"/>
    </source>
</evidence>
<comment type="similarity">
    <text evidence="2 6">Belongs to the multi antimicrobial extrusion (MATE) (TC 2.A.66.1) family.</text>
</comment>
<dbReference type="OMA" id="TDECIKM"/>